<evidence type="ECO:0000259" key="7">
    <source>
        <dbReference type="Pfam" id="PF01551"/>
    </source>
</evidence>
<feature type="region of interest" description="Disordered" evidence="6">
    <location>
        <begin position="305"/>
        <end position="349"/>
    </location>
</feature>
<dbReference type="InterPro" id="IPR011055">
    <property type="entry name" value="Dup_hybrid_motif"/>
</dbReference>
<evidence type="ECO:0000313" key="9">
    <source>
        <dbReference type="Proteomes" id="UP001642484"/>
    </source>
</evidence>
<dbReference type="SUPFAM" id="SSF51261">
    <property type="entry name" value="Duplicated hybrid motif"/>
    <property type="match status" value="1"/>
</dbReference>
<dbReference type="PANTHER" id="PTHR21666:SF270">
    <property type="entry name" value="MUREIN HYDROLASE ACTIVATOR ENVC"/>
    <property type="match status" value="1"/>
</dbReference>
<comment type="subcellular location">
    <subcellularLocation>
        <location evidence="1">Membrane</location>
        <topology evidence="1">Multi-pass membrane protein</topology>
    </subcellularLocation>
</comment>
<evidence type="ECO:0000256" key="6">
    <source>
        <dbReference type="SAM" id="MobiDB-lite"/>
    </source>
</evidence>
<evidence type="ECO:0000256" key="4">
    <source>
        <dbReference type="ARBA" id="ARBA00022989"/>
    </source>
</evidence>
<dbReference type="InterPro" id="IPR008429">
    <property type="entry name" value="CLPTM1"/>
</dbReference>
<feature type="compositionally biased region" description="Polar residues" evidence="6">
    <location>
        <begin position="1"/>
        <end position="11"/>
    </location>
</feature>
<accession>A0ABP0PWA4</accession>
<dbReference type="InterPro" id="IPR016047">
    <property type="entry name" value="M23ase_b-sheet_dom"/>
</dbReference>
<proteinExistence type="inferred from homology"/>
<evidence type="ECO:0000256" key="1">
    <source>
        <dbReference type="ARBA" id="ARBA00004141"/>
    </source>
</evidence>
<keyword evidence="9" id="KW-1185">Reference proteome</keyword>
<name>A0ABP0PWA4_9DINO</name>
<dbReference type="Proteomes" id="UP001642484">
    <property type="component" value="Unassembled WGS sequence"/>
</dbReference>
<organism evidence="8 9">
    <name type="scientific">Durusdinium trenchii</name>
    <dbReference type="NCBI Taxonomy" id="1381693"/>
    <lineage>
        <taxon>Eukaryota</taxon>
        <taxon>Sar</taxon>
        <taxon>Alveolata</taxon>
        <taxon>Dinophyceae</taxon>
        <taxon>Suessiales</taxon>
        <taxon>Symbiodiniaceae</taxon>
        <taxon>Durusdinium</taxon>
    </lineage>
</organism>
<evidence type="ECO:0000256" key="5">
    <source>
        <dbReference type="ARBA" id="ARBA00023136"/>
    </source>
</evidence>
<dbReference type="InterPro" id="IPR050570">
    <property type="entry name" value="Cell_wall_metabolism_enzyme"/>
</dbReference>
<feature type="domain" description="M23ase beta-sheet core" evidence="7">
    <location>
        <begin position="50"/>
        <end position="150"/>
    </location>
</feature>
<dbReference type="PANTHER" id="PTHR21666">
    <property type="entry name" value="PEPTIDASE-RELATED"/>
    <property type="match status" value="1"/>
</dbReference>
<comment type="caution">
    <text evidence="8">The sequence shown here is derived from an EMBL/GenBank/DDBJ whole genome shotgun (WGS) entry which is preliminary data.</text>
</comment>
<dbReference type="CDD" id="cd12797">
    <property type="entry name" value="M23_peptidase"/>
    <property type="match status" value="1"/>
</dbReference>
<dbReference type="EMBL" id="CAXAMN010023718">
    <property type="protein sequence ID" value="CAK9080219.1"/>
    <property type="molecule type" value="Genomic_DNA"/>
</dbReference>
<keyword evidence="4" id="KW-1133">Transmembrane helix</keyword>
<evidence type="ECO:0000256" key="3">
    <source>
        <dbReference type="ARBA" id="ARBA00022692"/>
    </source>
</evidence>
<feature type="region of interest" description="Disordered" evidence="6">
    <location>
        <begin position="1"/>
        <end position="30"/>
    </location>
</feature>
<gene>
    <name evidence="8" type="ORF">CCMP2556_LOCUS39408</name>
</gene>
<evidence type="ECO:0000313" key="8">
    <source>
        <dbReference type="EMBL" id="CAK9080219.1"/>
    </source>
</evidence>
<keyword evidence="3" id="KW-0812">Transmembrane</keyword>
<evidence type="ECO:0000256" key="2">
    <source>
        <dbReference type="ARBA" id="ARBA00009310"/>
    </source>
</evidence>
<reference evidence="8 9" key="1">
    <citation type="submission" date="2024-02" db="EMBL/GenBank/DDBJ databases">
        <authorList>
            <person name="Chen Y."/>
            <person name="Shah S."/>
            <person name="Dougan E. K."/>
            <person name="Thang M."/>
            <person name="Chan C."/>
        </authorList>
    </citation>
    <scope>NUCLEOTIDE SEQUENCE [LARGE SCALE GENOMIC DNA]</scope>
</reference>
<dbReference type="Pfam" id="PF01551">
    <property type="entry name" value="Peptidase_M23"/>
    <property type="match status" value="1"/>
</dbReference>
<keyword evidence="5" id="KW-0472">Membrane</keyword>
<dbReference type="Pfam" id="PF05602">
    <property type="entry name" value="CLPTM1"/>
    <property type="match status" value="1"/>
</dbReference>
<comment type="similarity">
    <text evidence="2">Belongs to the CLPTM1 family.</text>
</comment>
<dbReference type="Gene3D" id="2.70.70.10">
    <property type="entry name" value="Glucose Permease (Domain IIA)"/>
    <property type="match status" value="1"/>
</dbReference>
<sequence>MSQLETVQVTRSPEVPSFHNSSWTSPVPKPASISSPFGPRWKISSDRYDFHRGIDYFDEDDTELYAIADGVVFQHREFTDGGTTTVIEHELENPSDAMFHDRKINKVFSYYNHLNSRTTTEGQAVQKGEVIGRMGQTGSTTFTHLHFTTRLVGYCTLQYQVANNRVPTASSECATGFDPAVHPYLFVGAEPRLGLKELYEIQPKNSSFAFAVRYNTSRGHLDLDVIETDFGKISFNTRAGIWGKQTIEGLDDLDNITSWMSLNPGIFRSTTPDEIYYEMHFFQKPAYLEVLDIYGEGIRWNAVGSSSSSSSSSTSSSSAEPTGAGSSTSSSSSDPAETGSSTSSNASEATSTATAKASVMANLAMTGILLDTGLAFWKLRKAVKIEFKPRFPFVQFGGQKGYEEAGTDKYDEEALRYMYAIALPLFLGFTVRSSLYEKAVRPPPLDALDQTRPQ</sequence>
<protein>
    <recommendedName>
        <fullName evidence="7">M23ase beta-sheet core domain-containing protein</fullName>
    </recommendedName>
</protein>